<dbReference type="Proteomes" id="UP000826462">
    <property type="component" value="Chromosome 2"/>
</dbReference>
<protein>
    <submittedName>
        <fullName evidence="5">Helix-turn-helix transcriptional regulator</fullName>
    </submittedName>
</protein>
<name>A0ABX8UTN6_9BURK</name>
<dbReference type="PROSITE" id="PS01124">
    <property type="entry name" value="HTH_ARAC_FAMILY_2"/>
    <property type="match status" value="1"/>
</dbReference>
<dbReference type="RefSeq" id="WP_219801075.1">
    <property type="nucleotide sequence ID" value="NZ_CP080096.1"/>
</dbReference>
<keyword evidence="3" id="KW-0804">Transcription</keyword>
<proteinExistence type="predicted"/>
<dbReference type="InterPro" id="IPR050204">
    <property type="entry name" value="AraC_XylS_family_regulators"/>
</dbReference>
<sequence length="221" mass="24383">MSLKAGDMVLLDAARGHTLLFKEPALCSTVQIPPHVLSERGIPVRFSSACYPVHANPEVAAVRDLFLTFCAHAASAGDVLRERVGRQFLDLMDIVVKSGDASYHGRSPEGMVLRARQLIARRFGDPDLSLSQIADELNVSSSSLMRAFRERGLSPMRFANSVRLEHASRMLADPSRITIQEVAAHCGFASLTHFSRSFKREHGMAPRDYAALYRNDSVTES</sequence>
<gene>
    <name evidence="5" type="ORF">KZJ38_32125</name>
</gene>
<dbReference type="SUPFAM" id="SSF46689">
    <property type="entry name" value="Homeodomain-like"/>
    <property type="match status" value="1"/>
</dbReference>
<dbReference type="InterPro" id="IPR018062">
    <property type="entry name" value="HTH_AraC-typ_CS"/>
</dbReference>
<dbReference type="EMBL" id="CP080096">
    <property type="protein sequence ID" value="QYD71647.1"/>
    <property type="molecule type" value="Genomic_DNA"/>
</dbReference>
<keyword evidence="6" id="KW-1185">Reference proteome</keyword>
<dbReference type="InterPro" id="IPR009057">
    <property type="entry name" value="Homeodomain-like_sf"/>
</dbReference>
<evidence type="ECO:0000259" key="4">
    <source>
        <dbReference type="PROSITE" id="PS01124"/>
    </source>
</evidence>
<evidence type="ECO:0000256" key="1">
    <source>
        <dbReference type="ARBA" id="ARBA00023015"/>
    </source>
</evidence>
<dbReference type="Pfam" id="PF12833">
    <property type="entry name" value="HTH_18"/>
    <property type="match status" value="1"/>
</dbReference>
<evidence type="ECO:0000256" key="3">
    <source>
        <dbReference type="ARBA" id="ARBA00023163"/>
    </source>
</evidence>
<keyword evidence="2" id="KW-0238">DNA-binding</keyword>
<dbReference type="InterPro" id="IPR018060">
    <property type="entry name" value="HTH_AraC"/>
</dbReference>
<evidence type="ECO:0000313" key="6">
    <source>
        <dbReference type="Proteomes" id="UP000826462"/>
    </source>
</evidence>
<dbReference type="Gene3D" id="1.10.10.60">
    <property type="entry name" value="Homeodomain-like"/>
    <property type="match status" value="1"/>
</dbReference>
<dbReference type="PANTHER" id="PTHR46796:SF13">
    <property type="entry name" value="HTH-TYPE TRANSCRIPTIONAL ACTIVATOR RHAS"/>
    <property type="match status" value="1"/>
</dbReference>
<dbReference type="PROSITE" id="PS00041">
    <property type="entry name" value="HTH_ARAC_FAMILY_1"/>
    <property type="match status" value="1"/>
</dbReference>
<keyword evidence="1" id="KW-0805">Transcription regulation</keyword>
<feature type="domain" description="HTH araC/xylS-type" evidence="4">
    <location>
        <begin position="113"/>
        <end position="212"/>
    </location>
</feature>
<organism evidence="5 6">
    <name type="scientific">Paraburkholderia edwinii</name>
    <dbReference type="NCBI Taxonomy" id="2861782"/>
    <lineage>
        <taxon>Bacteria</taxon>
        <taxon>Pseudomonadati</taxon>
        <taxon>Pseudomonadota</taxon>
        <taxon>Betaproteobacteria</taxon>
        <taxon>Burkholderiales</taxon>
        <taxon>Burkholderiaceae</taxon>
        <taxon>Paraburkholderia</taxon>
    </lineage>
</organism>
<dbReference type="PANTHER" id="PTHR46796">
    <property type="entry name" value="HTH-TYPE TRANSCRIPTIONAL ACTIVATOR RHAS-RELATED"/>
    <property type="match status" value="1"/>
</dbReference>
<dbReference type="InterPro" id="IPR020449">
    <property type="entry name" value="Tscrpt_reg_AraC-type_HTH"/>
</dbReference>
<reference evidence="5 6" key="1">
    <citation type="submission" date="2021-07" db="EMBL/GenBank/DDBJ databases">
        <title>Paraburkholderia edwinii protects Aspergillus sp. from phenazines by acting as a toxin sponge.</title>
        <authorList>
            <person name="Dahlstrom K.M."/>
            <person name="Newman D.K."/>
        </authorList>
    </citation>
    <scope>NUCLEOTIDE SEQUENCE [LARGE SCALE GENOMIC DNA]</scope>
    <source>
        <strain evidence="5 6">Pe01</strain>
    </source>
</reference>
<dbReference type="SMART" id="SM00342">
    <property type="entry name" value="HTH_ARAC"/>
    <property type="match status" value="1"/>
</dbReference>
<dbReference type="PRINTS" id="PR00032">
    <property type="entry name" value="HTHARAC"/>
</dbReference>
<evidence type="ECO:0000313" key="5">
    <source>
        <dbReference type="EMBL" id="QYD71647.1"/>
    </source>
</evidence>
<evidence type="ECO:0000256" key="2">
    <source>
        <dbReference type="ARBA" id="ARBA00023125"/>
    </source>
</evidence>
<accession>A0ABX8UTN6</accession>